<comment type="caution">
    <text evidence="1">The sequence shown here is derived from an EMBL/GenBank/DDBJ whole genome shotgun (WGS) entry which is preliminary data.</text>
</comment>
<reference evidence="1 2" key="1">
    <citation type="journal article" date="2010" name="Vet. Microbiol.">
        <title>Production of haemolysins by strains of the Actinobacillus minor/porcitonsillarum complex.</title>
        <authorList>
            <person name="Arya G."/>
            <person name="Niven D.F."/>
        </authorList>
    </citation>
    <scope>NUCLEOTIDE SEQUENCE [LARGE SCALE GENOMIC DNA]</scope>
    <source>
        <strain evidence="1 2">NM305</strain>
    </source>
</reference>
<dbReference type="eggNOG" id="COG0773">
    <property type="taxonomic scope" value="Bacteria"/>
</dbReference>
<dbReference type="EMBL" id="ACQL01000031">
    <property type="protein sequence ID" value="EER48102.1"/>
    <property type="molecule type" value="Genomic_DNA"/>
</dbReference>
<dbReference type="Gene3D" id="3.90.190.20">
    <property type="entry name" value="Mur ligase, C-terminal domain"/>
    <property type="match status" value="1"/>
</dbReference>
<protein>
    <submittedName>
        <fullName evidence="1">UDP-N-acetylmuramate:L-alanyl-gamma-D-glutamyl-meso-diaminopimelate ligase</fullName>
    </submittedName>
</protein>
<sequence>AKWSASIDELVEMIAKEAKPTDHILVMSNGAFGGIHNKIIAKLQNK</sequence>
<dbReference type="SUPFAM" id="SSF53244">
    <property type="entry name" value="MurD-like peptide ligases, peptide-binding domain"/>
    <property type="match status" value="1"/>
</dbReference>
<dbReference type="GO" id="GO:0016881">
    <property type="term" value="F:acid-amino acid ligase activity"/>
    <property type="evidence" value="ECO:0007669"/>
    <property type="project" value="InterPro"/>
</dbReference>
<keyword evidence="1" id="KW-0436">Ligase</keyword>
<evidence type="ECO:0000313" key="2">
    <source>
        <dbReference type="Proteomes" id="UP000005532"/>
    </source>
</evidence>
<proteinExistence type="predicted"/>
<name>C5RZ79_9PAST</name>
<feature type="non-terminal residue" evidence="1">
    <location>
        <position position="1"/>
    </location>
</feature>
<accession>C5RZ79</accession>
<dbReference type="InterPro" id="IPR036615">
    <property type="entry name" value="Mur_ligase_C_dom_sf"/>
</dbReference>
<dbReference type="AlphaFoldDB" id="C5RZ79"/>
<dbReference type="Proteomes" id="UP000005532">
    <property type="component" value="Unassembled WGS sequence"/>
</dbReference>
<evidence type="ECO:0000313" key="1">
    <source>
        <dbReference type="EMBL" id="EER48102.1"/>
    </source>
</evidence>
<gene>
    <name evidence="1" type="ORF">AM305_05008</name>
</gene>
<organism evidence="1 2">
    <name type="scientific">Actinobacillus minor NM305</name>
    <dbReference type="NCBI Taxonomy" id="637911"/>
    <lineage>
        <taxon>Bacteria</taxon>
        <taxon>Pseudomonadati</taxon>
        <taxon>Pseudomonadota</taxon>
        <taxon>Gammaproteobacteria</taxon>
        <taxon>Pasteurellales</taxon>
        <taxon>Pasteurellaceae</taxon>
        <taxon>Actinobacillus</taxon>
    </lineage>
</organism>